<evidence type="ECO:0000256" key="1">
    <source>
        <dbReference type="ARBA" id="ARBA00023015"/>
    </source>
</evidence>
<dbReference type="EMBL" id="MCGH01000002">
    <property type="protein sequence ID" value="ODM06081.1"/>
    <property type="molecule type" value="Genomic_DNA"/>
</dbReference>
<dbReference type="Proteomes" id="UP000094067">
    <property type="component" value="Unassembled WGS sequence"/>
</dbReference>
<dbReference type="Pfam" id="PF00392">
    <property type="entry name" value="GntR"/>
    <property type="match status" value="2"/>
</dbReference>
<dbReference type="SMART" id="SM00345">
    <property type="entry name" value="HTH_GNTR"/>
    <property type="match status" value="2"/>
</dbReference>
<comment type="caution">
    <text evidence="5">The sequence shown here is derived from an EMBL/GenBank/DDBJ whole genome shotgun (WGS) entry which is preliminary data.</text>
</comment>
<evidence type="ECO:0000256" key="2">
    <source>
        <dbReference type="ARBA" id="ARBA00023125"/>
    </source>
</evidence>
<evidence type="ECO:0000256" key="3">
    <source>
        <dbReference type="ARBA" id="ARBA00023163"/>
    </source>
</evidence>
<dbReference type="GO" id="GO:0003677">
    <property type="term" value="F:DNA binding"/>
    <property type="evidence" value="ECO:0007669"/>
    <property type="project" value="UniProtKB-KW"/>
</dbReference>
<evidence type="ECO:0000259" key="4">
    <source>
        <dbReference type="PROSITE" id="PS50949"/>
    </source>
</evidence>
<organism evidence="5 6">
    <name type="scientific">Eisenbergiella tayi</name>
    <dbReference type="NCBI Taxonomy" id="1432052"/>
    <lineage>
        <taxon>Bacteria</taxon>
        <taxon>Bacillati</taxon>
        <taxon>Bacillota</taxon>
        <taxon>Clostridia</taxon>
        <taxon>Lachnospirales</taxon>
        <taxon>Lachnospiraceae</taxon>
        <taxon>Eisenbergiella</taxon>
    </lineage>
</organism>
<keyword evidence="1" id="KW-0805">Transcription regulation</keyword>
<feature type="domain" description="HTH gntR-type" evidence="4">
    <location>
        <begin position="4"/>
        <end position="72"/>
    </location>
</feature>
<dbReference type="InterPro" id="IPR036390">
    <property type="entry name" value="WH_DNA-bd_sf"/>
</dbReference>
<dbReference type="InterPro" id="IPR036388">
    <property type="entry name" value="WH-like_DNA-bd_sf"/>
</dbReference>
<evidence type="ECO:0000313" key="5">
    <source>
        <dbReference type="EMBL" id="ODM06081.1"/>
    </source>
</evidence>
<dbReference type="PANTHER" id="PTHR43537:SF5">
    <property type="entry name" value="UXU OPERON TRANSCRIPTIONAL REGULATOR"/>
    <property type="match status" value="1"/>
</dbReference>
<keyword evidence="3" id="KW-0804">Transcription</keyword>
<gene>
    <name evidence="5" type="ORF">BEI61_01970</name>
</gene>
<accession>A0A1E3ACC9</accession>
<evidence type="ECO:0000313" key="6">
    <source>
        <dbReference type="Proteomes" id="UP000094067"/>
    </source>
</evidence>
<dbReference type="AlphaFoldDB" id="A0A1E3ACC9"/>
<dbReference type="Gene3D" id="1.10.10.10">
    <property type="entry name" value="Winged helix-like DNA-binding domain superfamily/Winged helix DNA-binding domain"/>
    <property type="match status" value="2"/>
</dbReference>
<dbReference type="GO" id="GO:0003700">
    <property type="term" value="F:DNA-binding transcription factor activity"/>
    <property type="evidence" value="ECO:0007669"/>
    <property type="project" value="InterPro"/>
</dbReference>
<dbReference type="RefSeq" id="WP_069153393.1">
    <property type="nucleotide sequence ID" value="NZ_MCGH01000002.1"/>
</dbReference>
<dbReference type="PATRIC" id="fig|1432052.4.peg.2202"/>
<name>A0A1E3ACC9_9FIRM</name>
<reference evidence="5 6" key="1">
    <citation type="submission" date="2016-07" db="EMBL/GenBank/DDBJ databases">
        <title>Characterization of isolates of Eisenbergiella tayi derived from blood cultures, using whole genome sequencing.</title>
        <authorList>
            <person name="Burdz T."/>
            <person name="Wiebe D."/>
            <person name="Huynh C."/>
            <person name="Bernard K."/>
        </authorList>
    </citation>
    <scope>NUCLEOTIDE SEQUENCE [LARGE SCALE GENOMIC DNA]</scope>
    <source>
        <strain evidence="5 6">NML 110608</strain>
    </source>
</reference>
<sequence length="482" mass="54865">MDQIKLYNVAYKYLFNCIHFGLYPTGSSLPTIPELCRAFNVSGSTIHSALRRLQEDNYISLSQGRSAIVTYDITEEECQKKYRLYSYAAKDALLDLCGTMLLIWPEVMLQGLKLCGDDDLKKLTEIYGRMSPYTEYPYYEFFLHILKVLGNPLFVNLYQSTIFFGHPSIMHLGDKAYVYGYMTYLKRATAQILSLCKASDYGPLKALLISLYQKQIEEIRLYHHSLPVPDCPVEPISYEWNYFSERPLVNFNLAMKLLRKIYSSYGNQEFLPSYGTLAKQYSMPLITVRRAVKILSDLGIVEAIPGKGTRVLVGLDNPAPLSKFTSPNLKKALLQYLQSMQIILIICKDVALSVFPGLPDRSIQETISWLQSIQISGDYYMTFGVCFGLLNEKAQSPALRQILGGLMYFQYLGYPLNDMKPYAFRFDSRSTSMLLKSLEEKDAGLFASQLQCLALDIFKAGKEKLITGGIREAESIMLPFFD</sequence>
<dbReference type="SUPFAM" id="SSF46785">
    <property type="entry name" value="Winged helix' DNA-binding domain"/>
    <property type="match status" value="2"/>
</dbReference>
<keyword evidence="2 5" id="KW-0238">DNA-binding</keyword>
<proteinExistence type="predicted"/>
<dbReference type="InterPro" id="IPR000524">
    <property type="entry name" value="Tscrpt_reg_HTH_GntR"/>
</dbReference>
<dbReference type="CDD" id="cd07377">
    <property type="entry name" value="WHTH_GntR"/>
    <property type="match status" value="1"/>
</dbReference>
<protein>
    <submittedName>
        <fullName evidence="5">DNA-binding transcriptional regulator FrlR</fullName>
    </submittedName>
</protein>
<dbReference type="PROSITE" id="PS50949">
    <property type="entry name" value="HTH_GNTR"/>
    <property type="match status" value="1"/>
</dbReference>
<dbReference type="PANTHER" id="PTHR43537">
    <property type="entry name" value="TRANSCRIPTIONAL REGULATOR, GNTR FAMILY"/>
    <property type="match status" value="1"/>
</dbReference>